<proteinExistence type="inferred from homology"/>
<evidence type="ECO:0000313" key="6">
    <source>
        <dbReference type="EMBL" id="MET4576348.1"/>
    </source>
</evidence>
<evidence type="ECO:0000313" key="7">
    <source>
        <dbReference type="Proteomes" id="UP001549320"/>
    </source>
</evidence>
<dbReference type="InterPro" id="IPR039255">
    <property type="entry name" value="YceD_bac"/>
</dbReference>
<keyword evidence="7" id="KW-1185">Reference proteome</keyword>
<keyword evidence="4" id="KW-0690">Ribosome biogenesis</keyword>
<comment type="similarity">
    <text evidence="2">Belongs to the DUF177 domain family.</text>
</comment>
<accession>A0ABV2Q671</accession>
<dbReference type="InterPro" id="IPR003772">
    <property type="entry name" value="YceD"/>
</dbReference>
<evidence type="ECO:0000256" key="1">
    <source>
        <dbReference type="ARBA" id="ARBA00002868"/>
    </source>
</evidence>
<dbReference type="PANTHER" id="PTHR38099:SF1">
    <property type="entry name" value="LARGE RIBOSOMAL RNA SUBUNIT ACCUMULATION PROTEIN YCED"/>
    <property type="match status" value="1"/>
</dbReference>
<name>A0ABV2Q671_9BURK</name>
<dbReference type="EMBL" id="JBEPSH010000003">
    <property type="protein sequence ID" value="MET4576348.1"/>
    <property type="molecule type" value="Genomic_DNA"/>
</dbReference>
<comment type="caution">
    <text evidence="6">The sequence shown here is derived from an EMBL/GenBank/DDBJ whole genome shotgun (WGS) entry which is preliminary data.</text>
</comment>
<evidence type="ECO:0000256" key="5">
    <source>
        <dbReference type="ARBA" id="ARBA00031841"/>
    </source>
</evidence>
<dbReference type="Pfam" id="PF02620">
    <property type="entry name" value="YceD"/>
    <property type="match status" value="1"/>
</dbReference>
<evidence type="ECO:0000256" key="4">
    <source>
        <dbReference type="ARBA" id="ARBA00022517"/>
    </source>
</evidence>
<protein>
    <recommendedName>
        <fullName evidence="3">Large ribosomal RNA subunit accumulation protein YceD</fullName>
    </recommendedName>
    <alternativeName>
        <fullName evidence="5">23S rRNA accumulation protein YceD</fullName>
    </alternativeName>
</protein>
<reference evidence="6 7" key="1">
    <citation type="submission" date="2024-06" db="EMBL/GenBank/DDBJ databases">
        <title>Sorghum-associated microbial communities from plants grown in Nebraska, USA.</title>
        <authorList>
            <person name="Schachtman D."/>
        </authorList>
    </citation>
    <scope>NUCLEOTIDE SEQUENCE [LARGE SCALE GENOMIC DNA]</scope>
    <source>
        <strain evidence="6 7">2709</strain>
    </source>
</reference>
<evidence type="ECO:0000256" key="2">
    <source>
        <dbReference type="ARBA" id="ARBA00010740"/>
    </source>
</evidence>
<sequence length="184" mass="19902">MSRIFNARRLDVAAFSQAKAQLSGHDPVQNYERLSNELHGPAPGVLIDWQAEGGQRRAVDGGTYVALHLNAGADLPLTCQLCMGEIIEPVTVDRHFLFLADEDAAASLDESSEEDDVLALSSEFDLQALIEDEMLMALPLVPRHEQCPEAPTLASDDADFEAALKDKAKPFASLASLKGSLKSK</sequence>
<gene>
    <name evidence="6" type="ORF">ABIE13_001457</name>
</gene>
<dbReference type="Proteomes" id="UP001549320">
    <property type="component" value="Unassembled WGS sequence"/>
</dbReference>
<comment type="function">
    <text evidence="1">Plays a role in synthesis, processing and/or stability of 23S rRNA.</text>
</comment>
<dbReference type="RefSeq" id="WP_354442428.1">
    <property type="nucleotide sequence ID" value="NZ_JBEPSH010000003.1"/>
</dbReference>
<dbReference type="PANTHER" id="PTHR38099">
    <property type="entry name" value="LARGE RIBOSOMAL RNA SUBUNIT ACCUMULATION PROTEIN YCED"/>
    <property type="match status" value="1"/>
</dbReference>
<evidence type="ECO:0000256" key="3">
    <source>
        <dbReference type="ARBA" id="ARBA00015716"/>
    </source>
</evidence>
<organism evidence="6 7">
    <name type="scientific">Ottowia thiooxydans</name>
    <dbReference type="NCBI Taxonomy" id="219182"/>
    <lineage>
        <taxon>Bacteria</taxon>
        <taxon>Pseudomonadati</taxon>
        <taxon>Pseudomonadota</taxon>
        <taxon>Betaproteobacteria</taxon>
        <taxon>Burkholderiales</taxon>
        <taxon>Comamonadaceae</taxon>
        <taxon>Ottowia</taxon>
    </lineage>
</organism>